<dbReference type="STRING" id="542832.A0A3M6VI12"/>
<dbReference type="InterPro" id="IPR015421">
    <property type="entry name" value="PyrdxlP-dep_Trfase_major"/>
</dbReference>
<dbReference type="InterPro" id="IPR001085">
    <property type="entry name" value="Ser_HO-MeTrfase"/>
</dbReference>
<accession>A0A3M6VI12</accession>
<reference evidence="9 10" key="1">
    <citation type="submission" date="2018-06" db="EMBL/GenBank/DDBJ databases">
        <title>Comparative genomics of downy mildews reveals potential adaptations to biotrophy.</title>
        <authorList>
            <person name="Fletcher K."/>
            <person name="Klosterman S.J."/>
            <person name="Derevnina L."/>
            <person name="Martin F."/>
            <person name="Koike S."/>
            <person name="Reyes Chin-Wo S."/>
            <person name="Mou B."/>
            <person name="Michelmore R."/>
        </authorList>
    </citation>
    <scope>NUCLEOTIDE SEQUENCE [LARGE SCALE GENOMIC DNA]</scope>
    <source>
        <strain evidence="9 10">R14</strain>
    </source>
</reference>
<dbReference type="GO" id="GO:0004372">
    <property type="term" value="F:glycine hydroxymethyltransferase activity"/>
    <property type="evidence" value="ECO:0007669"/>
    <property type="project" value="UniProtKB-EC"/>
</dbReference>
<dbReference type="GO" id="GO:0030170">
    <property type="term" value="F:pyridoxal phosphate binding"/>
    <property type="evidence" value="ECO:0007669"/>
    <property type="project" value="InterPro"/>
</dbReference>
<dbReference type="InterPro" id="IPR019798">
    <property type="entry name" value="Ser_HO-MeTrfase_PLP_BS"/>
</dbReference>
<dbReference type="PANTHER" id="PTHR11680:SF28">
    <property type="entry name" value="SERINE HYDROXYMETHYLTRANSFERASE, MITOCHONDRIAL"/>
    <property type="match status" value="1"/>
</dbReference>
<evidence type="ECO:0000313" key="9">
    <source>
        <dbReference type="EMBL" id="RMX65116.1"/>
    </source>
</evidence>
<comment type="function">
    <text evidence="7">Interconversion of serine and glycine.</text>
</comment>
<feature type="domain" description="Serine hydroxymethyltransferase-like" evidence="8">
    <location>
        <begin position="35"/>
        <end position="433"/>
    </location>
</feature>
<comment type="catalytic activity">
    <reaction evidence="7">
        <text>(6R)-5,10-methylene-5,6,7,8-tetrahydrofolate + glycine + H2O = (6S)-5,6,7,8-tetrahydrofolate + L-serine</text>
        <dbReference type="Rhea" id="RHEA:15481"/>
        <dbReference type="ChEBI" id="CHEBI:15377"/>
        <dbReference type="ChEBI" id="CHEBI:15636"/>
        <dbReference type="ChEBI" id="CHEBI:33384"/>
        <dbReference type="ChEBI" id="CHEBI:57305"/>
        <dbReference type="ChEBI" id="CHEBI:57453"/>
        <dbReference type="EC" id="2.1.2.1"/>
    </reaction>
</comment>
<evidence type="ECO:0000256" key="6">
    <source>
        <dbReference type="ARBA" id="ARBA00022898"/>
    </source>
</evidence>
<keyword evidence="10" id="KW-1185">Reference proteome</keyword>
<evidence type="ECO:0000256" key="4">
    <source>
        <dbReference type="ARBA" id="ARBA00022563"/>
    </source>
</evidence>
<keyword evidence="4 7" id="KW-0554">One-carbon metabolism</keyword>
<dbReference type="EMBL" id="QLLG01000266">
    <property type="protein sequence ID" value="RMX65116.1"/>
    <property type="molecule type" value="Genomic_DNA"/>
</dbReference>
<comment type="caution">
    <text evidence="9">The sequence shown here is derived from an EMBL/GenBank/DDBJ whole genome shotgun (WGS) entry which is preliminary data.</text>
</comment>
<dbReference type="VEuPathDB" id="FungiDB:DD237_005998"/>
<feature type="domain" description="Serine hydroxymethyltransferase-like" evidence="8">
    <location>
        <begin position="494"/>
        <end position="741"/>
    </location>
</feature>
<name>A0A3M6VI12_9STRA</name>
<dbReference type="SUPFAM" id="SSF53383">
    <property type="entry name" value="PLP-dependent transferases"/>
    <property type="match status" value="2"/>
</dbReference>
<dbReference type="PROSITE" id="PS00096">
    <property type="entry name" value="SHMT"/>
    <property type="match status" value="2"/>
</dbReference>
<dbReference type="Gene3D" id="3.40.640.10">
    <property type="entry name" value="Type I PLP-dependent aspartate aminotransferase-like (Major domain)"/>
    <property type="match status" value="2"/>
</dbReference>
<evidence type="ECO:0000259" key="8">
    <source>
        <dbReference type="Pfam" id="PF00464"/>
    </source>
</evidence>
<dbReference type="InterPro" id="IPR049943">
    <property type="entry name" value="Ser_HO-MeTrfase-like"/>
</dbReference>
<dbReference type="Proteomes" id="UP000282087">
    <property type="component" value="Unassembled WGS sequence"/>
</dbReference>
<evidence type="ECO:0000256" key="1">
    <source>
        <dbReference type="ARBA" id="ARBA00001933"/>
    </source>
</evidence>
<keyword evidence="6 7" id="KW-0663">Pyridoxal phosphate</keyword>
<organism evidence="9 10">
    <name type="scientific">Peronospora effusa</name>
    <dbReference type="NCBI Taxonomy" id="542832"/>
    <lineage>
        <taxon>Eukaryota</taxon>
        <taxon>Sar</taxon>
        <taxon>Stramenopiles</taxon>
        <taxon>Oomycota</taxon>
        <taxon>Peronosporomycetes</taxon>
        <taxon>Peronosporales</taxon>
        <taxon>Peronosporaceae</taxon>
        <taxon>Peronospora</taxon>
    </lineage>
</organism>
<dbReference type="InterPro" id="IPR015422">
    <property type="entry name" value="PyrdxlP-dep_Trfase_small"/>
</dbReference>
<evidence type="ECO:0000256" key="5">
    <source>
        <dbReference type="ARBA" id="ARBA00022679"/>
    </source>
</evidence>
<protein>
    <recommendedName>
        <fullName evidence="7">Serine hydroxymethyltransferase</fullName>
        <ecNumber evidence="7">2.1.2.1</ecNumber>
    </recommendedName>
</protein>
<dbReference type="HAMAP" id="MF_00051">
    <property type="entry name" value="SHMT"/>
    <property type="match status" value="1"/>
</dbReference>
<dbReference type="GO" id="GO:0005739">
    <property type="term" value="C:mitochondrion"/>
    <property type="evidence" value="ECO:0007669"/>
    <property type="project" value="TreeGrafter"/>
</dbReference>
<dbReference type="FunFam" id="3.40.640.10:FF:000002">
    <property type="entry name" value="Serine hydroxymethyltransferase"/>
    <property type="match status" value="1"/>
</dbReference>
<sequence length="809" mass="89078">MFGPLRVPVRRVLLSRRNASTESLKWSTTMNKSLSLSDPALFDIIEREKQRQRNCISLIASENFTSVSVLDALGSIMSNKYSEGYPGQRYYGGNQFIDQAEELCRARALEAFNLDPEEWGVNVQSLSGSPANFQVYTALLEPHDRIMALDLPHGGHLSHGYQLGRKKISATSIFFESMPYRLDESTGLIDYDGLEKTAALFRPKLIVAGTSAYSRHIDYARMREICDQQDAVLLGDMAHISGLVAAGVVPSPFKYADVVTTTTHKSLRGPRGAMIFYRKGVRHTDKKSGKEVMYDLQQKIDFAVFPGLQGGPHNHTIAALSTALLQAQSSEFKSYQSQVIANARAMVAELMKRGYEVISNGTDNHLALVDVKKSRGIDGARVEFVLESANMVVNKNTVPGDKSAFVPGGIRLGAPALTTRGCTEEDFQQVAAFLDEGVMLTAELNERARAQGMKKVKDFKEFVAKDAEAKEKVEALKRNVTAFVRQFPTIGFKTANDTIDGLEKTAALFRPKLIVAGTSAYSRHIDYARMREICDQQDAVLLGDMAHISGLVAAGVVPSPFKYADVVTTTTHKSLRGPRGAMIFYRKGVRHTDKKSGKEVMYDLQQKIDFAVFPGLQGGPHNHTIAALSTALLQAQSSEFKSYQSQVIANARAMVAELMKRGYEVISNGTDNHLALVDVKKSRGIDGARVEFVLESANMVVNKNTVPGDKSAFVPGGIRLGAPALTTRGCTEEDFQQVAAFLDEGVKLTAELNERARAQGMKKVKDFKEFVAKDAEAMEKVEALKRNVTAFVRQFPTIGFSEEDMKYKD</sequence>
<comment type="similarity">
    <text evidence="3 7">Belongs to the SHMT family.</text>
</comment>
<evidence type="ECO:0000256" key="3">
    <source>
        <dbReference type="ARBA" id="ARBA00006376"/>
    </source>
</evidence>
<proteinExistence type="inferred from homology"/>
<dbReference type="GO" id="GO:0035999">
    <property type="term" value="P:tetrahydrofolate interconversion"/>
    <property type="evidence" value="ECO:0007669"/>
    <property type="project" value="UniProtKB-UniPathway"/>
</dbReference>
<dbReference type="UniPathway" id="UPA00193"/>
<evidence type="ECO:0000256" key="7">
    <source>
        <dbReference type="RuleBase" id="RU000585"/>
    </source>
</evidence>
<dbReference type="NCBIfam" id="NF000586">
    <property type="entry name" value="PRK00011.1"/>
    <property type="match status" value="1"/>
</dbReference>
<gene>
    <name evidence="9" type="ORF">DD238_005575</name>
</gene>
<dbReference type="InterPro" id="IPR039429">
    <property type="entry name" value="SHMT-like_dom"/>
</dbReference>
<evidence type="ECO:0000256" key="2">
    <source>
        <dbReference type="ARBA" id="ARBA00004777"/>
    </source>
</evidence>
<comment type="pathway">
    <text evidence="2 7">One-carbon metabolism; tetrahydrofolate interconversion.</text>
</comment>
<dbReference type="CDD" id="cd00378">
    <property type="entry name" value="SHMT"/>
    <property type="match status" value="1"/>
</dbReference>
<dbReference type="GO" id="GO:0019264">
    <property type="term" value="P:glycine biosynthetic process from serine"/>
    <property type="evidence" value="ECO:0007669"/>
    <property type="project" value="InterPro"/>
</dbReference>
<keyword evidence="5 7" id="KW-0808">Transferase</keyword>
<dbReference type="Gene3D" id="3.90.1150.10">
    <property type="entry name" value="Aspartate Aminotransferase, domain 1"/>
    <property type="match status" value="2"/>
</dbReference>
<comment type="cofactor">
    <cofactor evidence="1 7">
        <name>pyridoxal 5'-phosphate</name>
        <dbReference type="ChEBI" id="CHEBI:597326"/>
    </cofactor>
</comment>
<dbReference type="PANTHER" id="PTHR11680">
    <property type="entry name" value="SERINE HYDROXYMETHYLTRANSFERASE"/>
    <property type="match status" value="1"/>
</dbReference>
<evidence type="ECO:0000313" key="10">
    <source>
        <dbReference type="Proteomes" id="UP000282087"/>
    </source>
</evidence>
<dbReference type="FunFam" id="3.90.1150.10:FF:000120">
    <property type="entry name" value="Serine hydroxymethyltransferase"/>
    <property type="match status" value="2"/>
</dbReference>
<dbReference type="EC" id="2.1.2.1" evidence="7"/>
<dbReference type="Pfam" id="PF00464">
    <property type="entry name" value="SHMT"/>
    <property type="match status" value="2"/>
</dbReference>
<dbReference type="InterPro" id="IPR015424">
    <property type="entry name" value="PyrdxlP-dep_Trfase"/>
</dbReference>
<dbReference type="AlphaFoldDB" id="A0A3M6VI12"/>